<dbReference type="Proteomes" id="UP000036681">
    <property type="component" value="Unplaced"/>
</dbReference>
<organism evidence="2 3">
    <name type="scientific">Ascaris lumbricoides</name>
    <name type="common">Giant roundworm</name>
    <dbReference type="NCBI Taxonomy" id="6252"/>
    <lineage>
        <taxon>Eukaryota</taxon>
        <taxon>Metazoa</taxon>
        <taxon>Ecdysozoa</taxon>
        <taxon>Nematoda</taxon>
        <taxon>Chromadorea</taxon>
        <taxon>Rhabditida</taxon>
        <taxon>Spirurina</taxon>
        <taxon>Ascaridomorpha</taxon>
        <taxon>Ascaridoidea</taxon>
        <taxon>Ascarididae</taxon>
        <taxon>Ascaris</taxon>
    </lineage>
</organism>
<feature type="compositionally biased region" description="Polar residues" evidence="1">
    <location>
        <begin position="104"/>
        <end position="123"/>
    </location>
</feature>
<evidence type="ECO:0000313" key="3">
    <source>
        <dbReference type="WBParaSite" id="ALUE_0001561201-mRNA-1"/>
    </source>
</evidence>
<sequence length="123" mass="13720">RILHHQLTFTEELRRNKRGLRCANSPSCLAASTMNKNCNIFVKKCRNNIFSPASVTIVFPRPTTYLRLFITSGSLNRRCAMNITIAGLKASFTGMSISVPKMVSNPSRSQNGWKSSNSFSSFV</sequence>
<proteinExistence type="predicted"/>
<dbReference type="AlphaFoldDB" id="A0A0M3ICJ0"/>
<protein>
    <submittedName>
        <fullName evidence="3">Secreted protein</fullName>
    </submittedName>
</protein>
<feature type="region of interest" description="Disordered" evidence="1">
    <location>
        <begin position="103"/>
        <end position="123"/>
    </location>
</feature>
<reference evidence="3" key="1">
    <citation type="submission" date="2017-02" db="UniProtKB">
        <authorList>
            <consortium name="WormBaseParasite"/>
        </authorList>
    </citation>
    <scope>IDENTIFICATION</scope>
</reference>
<name>A0A0M3ICJ0_ASCLU</name>
<accession>A0A0M3ICJ0</accession>
<evidence type="ECO:0000256" key="1">
    <source>
        <dbReference type="SAM" id="MobiDB-lite"/>
    </source>
</evidence>
<dbReference type="WBParaSite" id="ALUE_0001561201-mRNA-1">
    <property type="protein sequence ID" value="ALUE_0001561201-mRNA-1"/>
    <property type="gene ID" value="ALUE_0001561201"/>
</dbReference>
<keyword evidence="2" id="KW-1185">Reference proteome</keyword>
<evidence type="ECO:0000313" key="2">
    <source>
        <dbReference type="Proteomes" id="UP000036681"/>
    </source>
</evidence>